<evidence type="ECO:0000313" key="3">
    <source>
        <dbReference type="EMBL" id="AXH70513.1"/>
    </source>
</evidence>
<keyword evidence="1" id="KW-0238">DNA-binding</keyword>
<dbReference type="EMBL" id="MH590603">
    <property type="protein sequence ID" value="AXH70513.1"/>
    <property type="molecule type" value="Genomic_DNA"/>
</dbReference>
<dbReference type="Proteomes" id="UP000257597">
    <property type="component" value="Segment"/>
</dbReference>
<dbReference type="InterPro" id="IPR013430">
    <property type="entry name" value="Toxin_antidote_HigA"/>
</dbReference>
<dbReference type="KEGG" id="vg:54998116"/>
<dbReference type="Gene3D" id="1.10.260.40">
    <property type="entry name" value="lambda repressor-like DNA-binding domains"/>
    <property type="match status" value="1"/>
</dbReference>
<organism evidence="3 4">
    <name type="scientific">Gordonia phage Daredevil</name>
    <dbReference type="NCBI Taxonomy" id="2283286"/>
    <lineage>
        <taxon>Viruses</taxon>
        <taxon>Duplodnaviria</taxon>
        <taxon>Heunggongvirae</taxon>
        <taxon>Uroviricota</taxon>
        <taxon>Caudoviricetes</taxon>
        <taxon>Daredevilvirus</taxon>
        <taxon>Daredevilvirus daredevil</taxon>
    </lineage>
</organism>
<proteinExistence type="predicted"/>
<dbReference type="CDD" id="cd00093">
    <property type="entry name" value="HTH_XRE"/>
    <property type="match status" value="1"/>
</dbReference>
<dbReference type="InterPro" id="IPR001387">
    <property type="entry name" value="Cro/C1-type_HTH"/>
</dbReference>
<protein>
    <submittedName>
        <fullName evidence="3">Antitoxin</fullName>
    </submittedName>
</protein>
<dbReference type="PROSITE" id="PS50943">
    <property type="entry name" value="HTH_CROC1"/>
    <property type="match status" value="1"/>
</dbReference>
<evidence type="ECO:0000259" key="2">
    <source>
        <dbReference type="PROSITE" id="PS50943"/>
    </source>
</evidence>
<keyword evidence="4" id="KW-1185">Reference proteome</keyword>
<accession>A0A345MIY2</accession>
<name>A0A345MIY2_9CAUD</name>
<feature type="domain" description="HTH cro/C1-type" evidence="2">
    <location>
        <begin position="13"/>
        <end position="67"/>
    </location>
</feature>
<dbReference type="NCBIfam" id="TIGR02607">
    <property type="entry name" value="antidote_HigA"/>
    <property type="match status" value="1"/>
</dbReference>
<dbReference type="PANTHER" id="PTHR36924:SF1">
    <property type="entry name" value="ANTITOXIN HIGA-1"/>
    <property type="match status" value="1"/>
</dbReference>
<sequence length="101" mass="11636">MATEMPIHPGEQLQDFMEDYDLSQRRLADLLDVSPRTINEIIRGQRGVSAAMSLRLGRLFSQSDSFWSNLQAEYDIRSARRNLELMRSVLKIHSLTEEVPS</sequence>
<dbReference type="Pfam" id="PF01381">
    <property type="entry name" value="HTH_3"/>
    <property type="match status" value="1"/>
</dbReference>
<dbReference type="InterPro" id="IPR010982">
    <property type="entry name" value="Lambda_DNA-bd_dom_sf"/>
</dbReference>
<dbReference type="GO" id="GO:0003677">
    <property type="term" value="F:DNA binding"/>
    <property type="evidence" value="ECO:0007669"/>
    <property type="project" value="UniProtKB-KW"/>
</dbReference>
<gene>
    <name evidence="3" type="primary">126</name>
    <name evidence="3" type="ORF">SEA_DAREDEVIL_126</name>
</gene>
<dbReference type="RefSeq" id="YP_009807240.1">
    <property type="nucleotide sequence ID" value="NC_048021.1"/>
</dbReference>
<evidence type="ECO:0000313" key="4">
    <source>
        <dbReference type="Proteomes" id="UP000257597"/>
    </source>
</evidence>
<dbReference type="SUPFAM" id="SSF47413">
    <property type="entry name" value="lambda repressor-like DNA-binding domains"/>
    <property type="match status" value="1"/>
</dbReference>
<dbReference type="PANTHER" id="PTHR36924">
    <property type="entry name" value="ANTITOXIN HIGA-1"/>
    <property type="match status" value="1"/>
</dbReference>
<dbReference type="GeneID" id="54998116"/>
<evidence type="ECO:0000256" key="1">
    <source>
        <dbReference type="ARBA" id="ARBA00023125"/>
    </source>
</evidence>
<reference evidence="4" key="1">
    <citation type="submission" date="2018-07" db="EMBL/GenBank/DDBJ databases">
        <authorList>
            <person name="Quirk P.G."/>
            <person name="Krulwich T.A."/>
        </authorList>
    </citation>
    <scope>NUCLEOTIDE SEQUENCE [LARGE SCALE GENOMIC DNA]</scope>
</reference>
<dbReference type="SMART" id="SM00530">
    <property type="entry name" value="HTH_XRE"/>
    <property type="match status" value="1"/>
</dbReference>